<dbReference type="FunFam" id="1.10.10.10:FF:000001">
    <property type="entry name" value="LysR family transcriptional regulator"/>
    <property type="match status" value="1"/>
</dbReference>
<dbReference type="GO" id="GO:0003700">
    <property type="term" value="F:DNA-binding transcription factor activity"/>
    <property type="evidence" value="ECO:0007669"/>
    <property type="project" value="InterPro"/>
</dbReference>
<dbReference type="GO" id="GO:0003677">
    <property type="term" value="F:DNA binding"/>
    <property type="evidence" value="ECO:0007669"/>
    <property type="project" value="UniProtKB-KW"/>
</dbReference>
<dbReference type="InterPro" id="IPR036388">
    <property type="entry name" value="WH-like_DNA-bd_sf"/>
</dbReference>
<accession>A0AAD1IVR7</accession>
<comment type="similarity">
    <text evidence="1">Belongs to the LysR transcriptional regulatory family.</text>
</comment>
<evidence type="ECO:0000256" key="4">
    <source>
        <dbReference type="ARBA" id="ARBA00023159"/>
    </source>
</evidence>
<dbReference type="SUPFAM" id="SSF53850">
    <property type="entry name" value="Periplasmic binding protein-like II"/>
    <property type="match status" value="1"/>
</dbReference>
<dbReference type="Gene3D" id="1.10.10.10">
    <property type="entry name" value="Winged helix-like DNA-binding domain superfamily/Winged helix DNA-binding domain"/>
    <property type="match status" value="1"/>
</dbReference>
<dbReference type="Gene3D" id="3.40.190.10">
    <property type="entry name" value="Periplasmic binding protein-like II"/>
    <property type="match status" value="2"/>
</dbReference>
<protein>
    <recommendedName>
        <fullName evidence="6">Probable hydrogen peroxide-inducible genes activator</fullName>
    </recommendedName>
</protein>
<dbReference type="SUPFAM" id="SSF46785">
    <property type="entry name" value="Winged helix' DNA-binding domain"/>
    <property type="match status" value="1"/>
</dbReference>
<evidence type="ECO:0000256" key="5">
    <source>
        <dbReference type="ARBA" id="ARBA00023163"/>
    </source>
</evidence>
<evidence type="ECO:0000313" key="10">
    <source>
        <dbReference type="Proteomes" id="UP000466607"/>
    </source>
</evidence>
<sequence length="300" mass="31804">MAVLTGGVDLVAHLRYFVAVAEHRHFGRAAASLGVTQPPVSQGLRRLEKHLGLQLIERTSEGAVVTTHGAALLPRARLIVDDSARFLDDARHMFGSVQGVRWGVVPQLDDELVARCVAGIRSTLESDDVGVTTVTAGTSQLLSELRRGAIQLAVVQHPVLVDGLDAGPVVSVARSVVLPAGHRAAEAAAPRAQMLQDLELATVPREDNPPAHDLLIDQLRRRGLDPSTRPASTHRDVAAAAASGSCFGLATGGGPVHTGTTHRRMLVDEVALRLRIVTAPGVDLADATYAVDRQLLRADR</sequence>
<dbReference type="GO" id="GO:0032993">
    <property type="term" value="C:protein-DNA complex"/>
    <property type="evidence" value="ECO:0007669"/>
    <property type="project" value="TreeGrafter"/>
</dbReference>
<keyword evidence="5" id="KW-0804">Transcription</keyword>
<evidence type="ECO:0000313" key="9">
    <source>
        <dbReference type="EMBL" id="BBY18663.1"/>
    </source>
</evidence>
<dbReference type="EMBL" id="AP022586">
    <property type="protein sequence ID" value="BBY18663.1"/>
    <property type="molecule type" value="Genomic_DNA"/>
</dbReference>
<dbReference type="PRINTS" id="PR00039">
    <property type="entry name" value="HTHLYSR"/>
</dbReference>
<keyword evidence="4" id="KW-0010">Activator</keyword>
<dbReference type="Proteomes" id="UP000466607">
    <property type="component" value="Chromosome"/>
</dbReference>
<evidence type="ECO:0000256" key="2">
    <source>
        <dbReference type="ARBA" id="ARBA00023015"/>
    </source>
</evidence>
<feature type="domain" description="HTH lysR-type" evidence="8">
    <location>
        <begin position="9"/>
        <end position="66"/>
    </location>
</feature>
<gene>
    <name evidence="9" type="ORF">MLIT_42550</name>
</gene>
<evidence type="ECO:0000256" key="7">
    <source>
        <dbReference type="ARBA" id="ARBA00056658"/>
    </source>
</evidence>
<dbReference type="InterPro" id="IPR036390">
    <property type="entry name" value="WH_DNA-bd_sf"/>
</dbReference>
<dbReference type="InterPro" id="IPR000847">
    <property type="entry name" value="LysR_HTH_N"/>
</dbReference>
<dbReference type="PANTHER" id="PTHR30346">
    <property type="entry name" value="TRANSCRIPTIONAL DUAL REGULATOR HCAR-RELATED"/>
    <property type="match status" value="1"/>
</dbReference>
<keyword evidence="3" id="KW-0238">DNA-binding</keyword>
<organism evidence="9 10">
    <name type="scientific">Mycolicibacterium litorale</name>
    <dbReference type="NCBI Taxonomy" id="758802"/>
    <lineage>
        <taxon>Bacteria</taxon>
        <taxon>Bacillati</taxon>
        <taxon>Actinomycetota</taxon>
        <taxon>Actinomycetes</taxon>
        <taxon>Mycobacteriales</taxon>
        <taxon>Mycobacteriaceae</taxon>
        <taxon>Mycolicibacterium</taxon>
    </lineage>
</organism>
<proteinExistence type="inferred from homology"/>
<dbReference type="Pfam" id="PF03466">
    <property type="entry name" value="LysR_substrate"/>
    <property type="match status" value="1"/>
</dbReference>
<keyword evidence="2" id="KW-0805">Transcription regulation</keyword>
<evidence type="ECO:0000259" key="8">
    <source>
        <dbReference type="PROSITE" id="PS50931"/>
    </source>
</evidence>
<dbReference type="Pfam" id="PF00126">
    <property type="entry name" value="HTH_1"/>
    <property type="match status" value="1"/>
</dbReference>
<name>A0AAD1IVR7_9MYCO</name>
<evidence type="ECO:0000256" key="3">
    <source>
        <dbReference type="ARBA" id="ARBA00023125"/>
    </source>
</evidence>
<evidence type="ECO:0000256" key="1">
    <source>
        <dbReference type="ARBA" id="ARBA00009437"/>
    </source>
</evidence>
<reference evidence="9 10" key="1">
    <citation type="journal article" date="2019" name="Emerg. Microbes Infect.">
        <title>Comprehensive subspecies identification of 175 nontuberculous mycobacteria species based on 7547 genomic profiles.</title>
        <authorList>
            <person name="Matsumoto Y."/>
            <person name="Kinjo T."/>
            <person name="Motooka D."/>
            <person name="Nabeya D."/>
            <person name="Jung N."/>
            <person name="Uechi K."/>
            <person name="Horii T."/>
            <person name="Iida T."/>
            <person name="Fujita J."/>
            <person name="Nakamura S."/>
        </authorList>
    </citation>
    <scope>NUCLEOTIDE SEQUENCE [LARGE SCALE GENOMIC DNA]</scope>
    <source>
        <strain evidence="9 10">JCM 17423</strain>
    </source>
</reference>
<keyword evidence="10" id="KW-1185">Reference proteome</keyword>
<dbReference type="PANTHER" id="PTHR30346:SF0">
    <property type="entry name" value="HCA OPERON TRANSCRIPTIONAL ACTIVATOR HCAR"/>
    <property type="match status" value="1"/>
</dbReference>
<evidence type="ECO:0000256" key="6">
    <source>
        <dbReference type="ARBA" id="ARBA00040885"/>
    </source>
</evidence>
<dbReference type="InterPro" id="IPR005119">
    <property type="entry name" value="LysR_subst-bd"/>
</dbReference>
<dbReference type="AlphaFoldDB" id="A0AAD1IVR7"/>
<dbReference type="PROSITE" id="PS50931">
    <property type="entry name" value="HTH_LYSR"/>
    <property type="match status" value="1"/>
</dbReference>
<comment type="function">
    <text evidence="7">Required for the induction the katG gene for catalase. Involved in the response to hydrogen peroxide.</text>
</comment>